<dbReference type="PANTHER" id="PTHR43098:SF2">
    <property type="entry name" value="FAD-BINDING MONOOXYGENASE AUSB-RELATED"/>
    <property type="match status" value="1"/>
</dbReference>
<evidence type="ECO:0000256" key="4">
    <source>
        <dbReference type="ARBA" id="ARBA00022827"/>
    </source>
</evidence>
<dbReference type="Pfam" id="PF07992">
    <property type="entry name" value="Pyr_redox_2"/>
    <property type="match status" value="1"/>
</dbReference>
<proteinExistence type="inferred from homology"/>
<dbReference type="InterPro" id="IPR023753">
    <property type="entry name" value="FAD/NAD-binding_dom"/>
</dbReference>
<evidence type="ECO:0000259" key="7">
    <source>
        <dbReference type="Pfam" id="PF07992"/>
    </source>
</evidence>
<evidence type="ECO:0000256" key="2">
    <source>
        <dbReference type="ARBA" id="ARBA00010139"/>
    </source>
</evidence>
<reference evidence="8" key="1">
    <citation type="journal article" date="2020" name="Stud. Mycol.">
        <title>101 Dothideomycetes genomes: a test case for predicting lifestyles and emergence of pathogens.</title>
        <authorList>
            <person name="Haridas S."/>
            <person name="Albert R."/>
            <person name="Binder M."/>
            <person name="Bloem J."/>
            <person name="Labutti K."/>
            <person name="Salamov A."/>
            <person name="Andreopoulos B."/>
            <person name="Baker S."/>
            <person name="Barry K."/>
            <person name="Bills G."/>
            <person name="Bluhm B."/>
            <person name="Cannon C."/>
            <person name="Castanera R."/>
            <person name="Culley D."/>
            <person name="Daum C."/>
            <person name="Ezra D."/>
            <person name="Gonzalez J."/>
            <person name="Henrissat B."/>
            <person name="Kuo A."/>
            <person name="Liang C."/>
            <person name="Lipzen A."/>
            <person name="Lutzoni F."/>
            <person name="Magnuson J."/>
            <person name="Mondo S."/>
            <person name="Nolan M."/>
            <person name="Ohm R."/>
            <person name="Pangilinan J."/>
            <person name="Park H.-J."/>
            <person name="Ramirez L."/>
            <person name="Alfaro M."/>
            <person name="Sun H."/>
            <person name="Tritt A."/>
            <person name="Yoshinaga Y."/>
            <person name="Zwiers L.-H."/>
            <person name="Turgeon B."/>
            <person name="Goodwin S."/>
            <person name="Spatafora J."/>
            <person name="Crous P."/>
            <person name="Grigoriev I."/>
        </authorList>
    </citation>
    <scope>NUCLEOTIDE SEQUENCE</scope>
    <source>
        <strain evidence="8">CBS 123094</strain>
    </source>
</reference>
<dbReference type="SUPFAM" id="SSF51905">
    <property type="entry name" value="FAD/NAD(P)-binding domain"/>
    <property type="match status" value="1"/>
</dbReference>
<keyword evidence="3" id="KW-0285">Flavoprotein</keyword>
<evidence type="ECO:0000256" key="6">
    <source>
        <dbReference type="ARBA" id="ARBA00023002"/>
    </source>
</evidence>
<evidence type="ECO:0000313" key="8">
    <source>
        <dbReference type="EMBL" id="KAF2007653.1"/>
    </source>
</evidence>
<evidence type="ECO:0000313" key="9">
    <source>
        <dbReference type="Proteomes" id="UP000799779"/>
    </source>
</evidence>
<comment type="similarity">
    <text evidence="2">Belongs to the FAD-binding monooxygenase family.</text>
</comment>
<keyword evidence="9" id="KW-1185">Reference proteome</keyword>
<dbReference type="Proteomes" id="UP000799779">
    <property type="component" value="Unassembled WGS sequence"/>
</dbReference>
<dbReference type="PRINTS" id="PR00411">
    <property type="entry name" value="PNDRDTASEI"/>
</dbReference>
<dbReference type="InterPro" id="IPR036188">
    <property type="entry name" value="FAD/NAD-bd_sf"/>
</dbReference>
<evidence type="ECO:0000256" key="1">
    <source>
        <dbReference type="ARBA" id="ARBA00001974"/>
    </source>
</evidence>
<name>A0A6A5X3Z0_9PLEO</name>
<sequence length="636" mass="70379">MSAELNVSLSGQGYNEEGVPGVNLLHVQERYGEERAKRLRADGNSQFIEPSLDGKFKSFLGDPWIDPSTIQDAETMFPDNRCQLLILGAGWGGLLFAIRMVQAGLSPSDIRIVDTAGGWGGTWYWNRYPGLTCDIESYCYLPLLEETGYIPKHRYSSGEEIREYANFAAQQWGLTDSAVFQTKAEEMVWDEEQKEWQVELTQKCQEIESKALTVRANFVATVNGVLNWPKLPSIPGLSDYRGAIFHSSRWNYTVTGGTSADPSLAKLKGKRVAIIGTGATAVQIIPHLARWAEHVYVVQRTPSAVDEQEQWETNRVWFEKEVASSQGWQRERLRNFHHHFTTKEQPTINLVGDKWTSAVTMAAVSGNKAGPKSIDELPSYLETLHRLDAPRQDRIRKRVEAVVEDPITARNLQAWCPTWCKRPVFHDEYLKTFNCKNVTLVDTGGKGLDRITVDSIVSGDNSYPVDLIICATGFRAPFVGSPAEKANMTIIGTNGVSMSDEWGRSGPSTQHGVLDANFPNLFLSGPWQAALSPNNLFNIDVLAKHAAYILAQAKAKAGGHPFVVATTAAAAEDWGTQILTRSAPLMAIFGCTPSYFNGEGGIDRIPPDSQVVMARSGLWGHGIEDFGNMRGIEVHM</sequence>
<evidence type="ECO:0000256" key="3">
    <source>
        <dbReference type="ARBA" id="ARBA00022630"/>
    </source>
</evidence>
<evidence type="ECO:0000256" key="5">
    <source>
        <dbReference type="ARBA" id="ARBA00022857"/>
    </source>
</evidence>
<keyword evidence="5" id="KW-0521">NADP</keyword>
<organism evidence="8 9">
    <name type="scientific">Amniculicola lignicola CBS 123094</name>
    <dbReference type="NCBI Taxonomy" id="1392246"/>
    <lineage>
        <taxon>Eukaryota</taxon>
        <taxon>Fungi</taxon>
        <taxon>Dikarya</taxon>
        <taxon>Ascomycota</taxon>
        <taxon>Pezizomycotina</taxon>
        <taxon>Dothideomycetes</taxon>
        <taxon>Pleosporomycetidae</taxon>
        <taxon>Pleosporales</taxon>
        <taxon>Amniculicolaceae</taxon>
        <taxon>Amniculicola</taxon>
    </lineage>
</organism>
<dbReference type="InterPro" id="IPR050775">
    <property type="entry name" value="FAD-binding_Monooxygenases"/>
</dbReference>
<dbReference type="PANTHER" id="PTHR43098">
    <property type="entry name" value="L-ORNITHINE N(5)-MONOOXYGENASE-RELATED"/>
    <property type="match status" value="1"/>
</dbReference>
<feature type="domain" description="FAD/NAD(P)-binding" evidence="7">
    <location>
        <begin position="83"/>
        <end position="305"/>
    </location>
</feature>
<keyword evidence="4" id="KW-0274">FAD</keyword>
<protein>
    <submittedName>
        <fullName evidence="8">Pyridine nucleotide-disulfide oxidoreductase-like protein</fullName>
    </submittedName>
</protein>
<dbReference type="EMBL" id="ML977556">
    <property type="protein sequence ID" value="KAF2007653.1"/>
    <property type="molecule type" value="Genomic_DNA"/>
</dbReference>
<comment type="cofactor">
    <cofactor evidence="1">
        <name>FAD</name>
        <dbReference type="ChEBI" id="CHEBI:57692"/>
    </cofactor>
</comment>
<gene>
    <name evidence="8" type="ORF">P154DRAFT_549974</name>
</gene>
<accession>A0A6A5X3Z0</accession>
<dbReference type="GO" id="GO:0016491">
    <property type="term" value="F:oxidoreductase activity"/>
    <property type="evidence" value="ECO:0007669"/>
    <property type="project" value="UniProtKB-KW"/>
</dbReference>
<dbReference type="OrthoDB" id="66881at2759"/>
<dbReference type="AlphaFoldDB" id="A0A6A5X3Z0"/>
<keyword evidence="6" id="KW-0560">Oxidoreductase</keyword>
<dbReference type="Gene3D" id="3.50.50.60">
    <property type="entry name" value="FAD/NAD(P)-binding domain"/>
    <property type="match status" value="3"/>
</dbReference>